<name>A0A016WYQ0_9BILA</name>
<keyword evidence="2" id="KW-1185">Reference proteome</keyword>
<protein>
    <submittedName>
        <fullName evidence="1">Uncharacterized protein</fullName>
    </submittedName>
</protein>
<dbReference type="Proteomes" id="UP000024635">
    <property type="component" value="Unassembled WGS sequence"/>
</dbReference>
<dbReference type="AlphaFoldDB" id="A0A016WYQ0"/>
<accession>A0A016WYQ0</accession>
<gene>
    <name evidence="1" type="primary">Acey_s0453.g1724</name>
    <name evidence="1" type="ORF">Y032_0453g1724</name>
</gene>
<evidence type="ECO:0000313" key="1">
    <source>
        <dbReference type="EMBL" id="EYC44711.1"/>
    </source>
</evidence>
<proteinExistence type="predicted"/>
<dbReference type="EMBL" id="JARK01000053">
    <property type="protein sequence ID" value="EYC44711.1"/>
    <property type="molecule type" value="Genomic_DNA"/>
</dbReference>
<organism evidence="1 2">
    <name type="scientific">Ancylostoma ceylanicum</name>
    <dbReference type="NCBI Taxonomy" id="53326"/>
    <lineage>
        <taxon>Eukaryota</taxon>
        <taxon>Metazoa</taxon>
        <taxon>Ecdysozoa</taxon>
        <taxon>Nematoda</taxon>
        <taxon>Chromadorea</taxon>
        <taxon>Rhabditida</taxon>
        <taxon>Rhabditina</taxon>
        <taxon>Rhabditomorpha</taxon>
        <taxon>Strongyloidea</taxon>
        <taxon>Ancylostomatidae</taxon>
        <taxon>Ancylostomatinae</taxon>
        <taxon>Ancylostoma</taxon>
    </lineage>
</organism>
<comment type="caution">
    <text evidence="1">The sequence shown here is derived from an EMBL/GenBank/DDBJ whole genome shotgun (WGS) entry which is preliminary data.</text>
</comment>
<sequence length="81" mass="9347">MTAASHLWPARFGHQQVPSLFCMVTTDKAGYMAPGITFSTTHRDFTKTRVWYKMNTVFVVSISNNPYMRNLREFCLIPCQP</sequence>
<reference evidence="2" key="1">
    <citation type="journal article" date="2015" name="Nat. Genet.">
        <title>The genome and transcriptome of the zoonotic hookworm Ancylostoma ceylanicum identify infection-specific gene families.</title>
        <authorList>
            <person name="Schwarz E.M."/>
            <person name="Hu Y."/>
            <person name="Antoshechkin I."/>
            <person name="Miller M.M."/>
            <person name="Sternberg P.W."/>
            <person name="Aroian R.V."/>
        </authorList>
    </citation>
    <scope>NUCLEOTIDE SEQUENCE</scope>
    <source>
        <strain evidence="2">HY135</strain>
    </source>
</reference>
<evidence type="ECO:0000313" key="2">
    <source>
        <dbReference type="Proteomes" id="UP000024635"/>
    </source>
</evidence>